<name>A0A4Y2EW87_ARAVE</name>
<protein>
    <submittedName>
        <fullName evidence="1">Uncharacterized protein</fullName>
    </submittedName>
</protein>
<dbReference type="EMBL" id="BGPR01000700">
    <property type="protein sequence ID" value="GBM32175.1"/>
    <property type="molecule type" value="Genomic_DNA"/>
</dbReference>
<organism evidence="1 2">
    <name type="scientific">Araneus ventricosus</name>
    <name type="common">Orbweaver spider</name>
    <name type="synonym">Epeira ventricosa</name>
    <dbReference type="NCBI Taxonomy" id="182803"/>
    <lineage>
        <taxon>Eukaryota</taxon>
        <taxon>Metazoa</taxon>
        <taxon>Ecdysozoa</taxon>
        <taxon>Arthropoda</taxon>
        <taxon>Chelicerata</taxon>
        <taxon>Arachnida</taxon>
        <taxon>Araneae</taxon>
        <taxon>Araneomorphae</taxon>
        <taxon>Entelegynae</taxon>
        <taxon>Araneoidea</taxon>
        <taxon>Araneidae</taxon>
        <taxon>Araneus</taxon>
    </lineage>
</organism>
<dbReference type="Proteomes" id="UP000499080">
    <property type="component" value="Unassembled WGS sequence"/>
</dbReference>
<evidence type="ECO:0000313" key="1">
    <source>
        <dbReference type="EMBL" id="GBM32175.1"/>
    </source>
</evidence>
<keyword evidence="2" id="KW-1185">Reference proteome</keyword>
<evidence type="ECO:0000313" key="2">
    <source>
        <dbReference type="Proteomes" id="UP000499080"/>
    </source>
</evidence>
<dbReference type="AlphaFoldDB" id="A0A4Y2EW87"/>
<reference evidence="1 2" key="1">
    <citation type="journal article" date="2019" name="Sci. Rep.">
        <title>Orb-weaving spider Araneus ventricosus genome elucidates the spidroin gene catalogue.</title>
        <authorList>
            <person name="Kono N."/>
            <person name="Nakamura H."/>
            <person name="Ohtoshi R."/>
            <person name="Moran D.A.P."/>
            <person name="Shinohara A."/>
            <person name="Yoshida Y."/>
            <person name="Fujiwara M."/>
            <person name="Mori M."/>
            <person name="Tomita M."/>
            <person name="Arakawa K."/>
        </authorList>
    </citation>
    <scope>NUCLEOTIDE SEQUENCE [LARGE SCALE GENOMIC DNA]</scope>
</reference>
<sequence length="163" mass="18628">MEEDAMKYEMDANSSLQHSLPSRTQVSFFCRKDPPVEAGRLLPPIDSMVPAAPIPSPRHSSNILFHRPGTCNDPAENKASRTLLIKAQELLGRLQLNMARFTVTTSMINQLDVRLKIAFMQIRHAARSEWDDYLMDKYLKIRDNNNPKMVHRIAWSKQPDVGV</sequence>
<proteinExistence type="predicted"/>
<accession>A0A4Y2EW87</accession>
<comment type="caution">
    <text evidence="1">The sequence shown here is derived from an EMBL/GenBank/DDBJ whole genome shotgun (WGS) entry which is preliminary data.</text>
</comment>
<gene>
    <name evidence="1" type="ORF">AVEN_136725_1</name>
</gene>